<protein>
    <submittedName>
        <fullName evidence="3">Lipoprotein NlpI</fullName>
    </submittedName>
</protein>
<name>A0A1X7A8P3_9RHOB</name>
<evidence type="ECO:0000256" key="2">
    <source>
        <dbReference type="SAM" id="SignalP"/>
    </source>
</evidence>
<sequence>MFYTTNAVTRLAAFAAMLVWAGGSAIAKPLLTNSQSTYVSACVEQDDTPERLVEICQLGLGAAGASYRQRIDMLDRLAWAYFDLDDYDASDRAFSEILELNPEAEPGLQGKAWILYYHDDYGLATELFRKAVSRKPTARNMAGLAASALYGGQSNVEEFEARMRAAMALDPEYTWAIRQLAWELSDQGRNDEALDLFRSAIEIDPSDSYAEYGMAFVLSEQDRWEPAFEHVTRTLELHPEFVAALSRRSLILLMLDRPKQALKDAEAVIAAKPDDADGYVRKARALSELGQRSQAHSVLEMAEARAGPSSYLLFWRARLLADDYSYDEALIHIRRSIKLDGADHFDHRLHAEIALWLEDRQEAREAIDQALALSPDAPYVQYVDVLVMLAEGEFDAAEDRFDAAMEAGLSPDYLSDFLSVLVAEGRFVQAIKLRVRYNS</sequence>
<evidence type="ECO:0000313" key="4">
    <source>
        <dbReference type="Proteomes" id="UP000193778"/>
    </source>
</evidence>
<gene>
    <name evidence="3" type="ORF">RUM8411_03885</name>
</gene>
<organism evidence="3 4">
    <name type="scientific">Ruegeria meonggei</name>
    <dbReference type="NCBI Taxonomy" id="1446476"/>
    <lineage>
        <taxon>Bacteria</taxon>
        <taxon>Pseudomonadati</taxon>
        <taxon>Pseudomonadota</taxon>
        <taxon>Alphaproteobacteria</taxon>
        <taxon>Rhodobacterales</taxon>
        <taxon>Roseobacteraceae</taxon>
        <taxon>Ruegeria</taxon>
    </lineage>
</organism>
<evidence type="ECO:0000313" key="3">
    <source>
        <dbReference type="EMBL" id="SLN73299.1"/>
    </source>
</evidence>
<dbReference type="InterPro" id="IPR019734">
    <property type="entry name" value="TPR_rpt"/>
</dbReference>
<dbReference type="PANTHER" id="PTHR44523">
    <property type="entry name" value="TETRATRICOPEPTIDE REPEAT PROTEIN 13"/>
    <property type="match status" value="1"/>
</dbReference>
<proteinExistence type="predicted"/>
<dbReference type="SMART" id="SM00028">
    <property type="entry name" value="TPR"/>
    <property type="match status" value="7"/>
</dbReference>
<keyword evidence="3" id="KW-0449">Lipoprotein</keyword>
<keyword evidence="4" id="KW-1185">Reference proteome</keyword>
<reference evidence="4" key="1">
    <citation type="submission" date="2017-03" db="EMBL/GenBank/DDBJ databases">
        <authorList>
            <person name="Rodrigo-Torres L."/>
            <person name="Arahal R.D."/>
            <person name="Lucena T."/>
        </authorList>
    </citation>
    <scope>NUCLEOTIDE SEQUENCE [LARGE SCALE GENOMIC DNA]</scope>
    <source>
        <strain evidence="4">CECT 8411</strain>
    </source>
</reference>
<feature type="signal peptide" evidence="2">
    <location>
        <begin position="1"/>
        <end position="27"/>
    </location>
</feature>
<accession>A0A1X7A8P3</accession>
<dbReference type="Proteomes" id="UP000193778">
    <property type="component" value="Unassembled WGS sequence"/>
</dbReference>
<dbReference type="InterPro" id="IPR011990">
    <property type="entry name" value="TPR-like_helical_dom_sf"/>
</dbReference>
<keyword evidence="1" id="KW-0802">TPR repeat</keyword>
<dbReference type="AlphaFoldDB" id="A0A1X7A8P3"/>
<dbReference type="PROSITE" id="PS50005">
    <property type="entry name" value="TPR"/>
    <property type="match status" value="2"/>
</dbReference>
<feature type="repeat" description="TPR" evidence="1">
    <location>
        <begin position="174"/>
        <end position="207"/>
    </location>
</feature>
<evidence type="ECO:0000256" key="1">
    <source>
        <dbReference type="PROSITE-ProRule" id="PRU00339"/>
    </source>
</evidence>
<dbReference type="Pfam" id="PF13181">
    <property type="entry name" value="TPR_8"/>
    <property type="match status" value="2"/>
</dbReference>
<dbReference type="PANTHER" id="PTHR44523:SF1">
    <property type="entry name" value="TETRATRICOPEPTIDE REPEAT PROTEIN 13"/>
    <property type="match status" value="1"/>
</dbReference>
<feature type="chain" id="PRO_5012597912" evidence="2">
    <location>
        <begin position="28"/>
        <end position="439"/>
    </location>
</feature>
<dbReference type="Pfam" id="PF13432">
    <property type="entry name" value="TPR_16"/>
    <property type="match status" value="1"/>
</dbReference>
<dbReference type="EMBL" id="FWFP01000013">
    <property type="protein sequence ID" value="SLN73299.1"/>
    <property type="molecule type" value="Genomic_DNA"/>
</dbReference>
<dbReference type="SUPFAM" id="SSF48452">
    <property type="entry name" value="TPR-like"/>
    <property type="match status" value="2"/>
</dbReference>
<keyword evidence="2" id="KW-0732">Signal</keyword>
<feature type="repeat" description="TPR" evidence="1">
    <location>
        <begin position="71"/>
        <end position="104"/>
    </location>
</feature>
<dbReference type="Gene3D" id="1.25.40.10">
    <property type="entry name" value="Tetratricopeptide repeat domain"/>
    <property type="match status" value="2"/>
</dbReference>